<evidence type="ECO:0000256" key="1">
    <source>
        <dbReference type="ARBA" id="ARBA00006611"/>
    </source>
</evidence>
<dbReference type="SUPFAM" id="SSF52540">
    <property type="entry name" value="P-loop containing nucleoside triphosphate hydrolases"/>
    <property type="match status" value="1"/>
</dbReference>
<dbReference type="KEGG" id="mhz:Metho_2524"/>
<dbReference type="HOGENOM" id="CLU_341206_0_0_2"/>
<gene>
    <name evidence="3" type="ordered locus">Metho_2524</name>
</gene>
<dbReference type="PANTHER" id="PTHR30486:SF6">
    <property type="entry name" value="TYPE IV PILUS RETRACTATION ATPASE PILT"/>
    <property type="match status" value="1"/>
</dbReference>
<dbReference type="InterPro" id="IPR050921">
    <property type="entry name" value="T4SS_GSP_E_ATPase"/>
</dbReference>
<dbReference type="RefSeq" id="WP_015313795.1">
    <property type="nucleotide sequence ID" value="NC_019972.1"/>
</dbReference>
<dbReference type="Gene3D" id="3.30.450.380">
    <property type="match status" value="1"/>
</dbReference>
<proteinExistence type="inferred from homology"/>
<dbReference type="GO" id="GO:0016887">
    <property type="term" value="F:ATP hydrolysis activity"/>
    <property type="evidence" value="ECO:0007669"/>
    <property type="project" value="InterPro"/>
</dbReference>
<dbReference type="InterPro" id="IPR027417">
    <property type="entry name" value="P-loop_NTPase"/>
</dbReference>
<comment type="similarity">
    <text evidence="1">Belongs to the GSP E family.</text>
</comment>
<keyword evidence="4" id="KW-1185">Reference proteome</keyword>
<dbReference type="Proteomes" id="UP000010866">
    <property type="component" value="Plasmid pMETHO01"/>
</dbReference>
<geneLocation type="plasmid" evidence="3 4">
    <name>pMETHO01</name>
</geneLocation>
<protein>
    <submittedName>
        <fullName evidence="3">ATPase, type IV secretory pathway VirB11 component like protein</fullName>
    </submittedName>
</protein>
<evidence type="ECO:0000313" key="4">
    <source>
        <dbReference type="Proteomes" id="UP000010866"/>
    </source>
</evidence>
<dbReference type="EMBL" id="CP003363">
    <property type="protein sequence ID" value="AGB50663.1"/>
    <property type="molecule type" value="Genomic_DNA"/>
</dbReference>
<dbReference type="AlphaFoldDB" id="L0L2L7"/>
<organism evidence="3 4">
    <name type="scientific">Methanomethylovorans hollandica (strain DSM 15978 / NBRC 107637 / DMS1)</name>
    <dbReference type="NCBI Taxonomy" id="867904"/>
    <lineage>
        <taxon>Archaea</taxon>
        <taxon>Methanobacteriati</taxon>
        <taxon>Methanobacteriota</taxon>
        <taxon>Stenosarchaea group</taxon>
        <taxon>Methanomicrobia</taxon>
        <taxon>Methanosarcinales</taxon>
        <taxon>Methanosarcinaceae</taxon>
        <taxon>Methanomethylovorans</taxon>
    </lineage>
</organism>
<dbReference type="Pfam" id="PF00437">
    <property type="entry name" value="T2SSE"/>
    <property type="match status" value="1"/>
</dbReference>
<keyword evidence="3" id="KW-0614">Plasmid</keyword>
<dbReference type="PANTHER" id="PTHR30486">
    <property type="entry name" value="TWITCHING MOTILITY PROTEIN PILT"/>
    <property type="match status" value="1"/>
</dbReference>
<accession>L0L2L7</accession>
<evidence type="ECO:0000259" key="2">
    <source>
        <dbReference type="Pfam" id="PF00437"/>
    </source>
</evidence>
<feature type="domain" description="Bacterial type II secretion system protein E" evidence="2">
    <location>
        <begin position="444"/>
        <end position="608"/>
    </location>
</feature>
<dbReference type="Gene3D" id="3.40.50.300">
    <property type="entry name" value="P-loop containing nucleotide triphosphate hydrolases"/>
    <property type="match status" value="1"/>
</dbReference>
<dbReference type="InterPro" id="IPR001482">
    <property type="entry name" value="T2SS/T4SS_dom"/>
</dbReference>
<sequence length="831" mass="95967">MSENNSIIYSPIPRNLLDIEQIKKTPCQFIMPTDIVQGEKVETIEVTCEMCPKTKCGLEELACAHFISKELSTNSSFRSLVIRGKKEQRSYHSDQMKRIYELVKIYKKIKIEPVQESTSISCQVCYEFLDKLFITLKTMIISDPGVLYKNREFYKAFAGDLCPSCSVPLMDFITLVEREFPVNYPEWSQFVDATTDYKIEYYVPIIESKRSDYTHLTDSNHLITISERNVNGYTIRIAQDPFSVGKTDIPDLDDMFPVSGTDFIRRQKVYAISMELPDHVNQIISKLQSFIVNDPDTKRVWNYMIRSTAARNFIKSKVRQSISSVINELGIDENLITKEEKEIIESKIVELTVGWGIWEIFLSDDNVNEIFAVSGRHVVVETYQDGKCRTNMVPSEEEFNRFIRMLTVNVREADFWNRVLEVVIDPEKDDIHFGKMRLTLFKKPLVENHAFIIRKHRHMQLSGSELILFGTMSPAMLAYCTMMKRRNKCNMIYVGDVGSGKTTVQLIVDTKVPKDSTLITIGDIVELDMGGSGFQNLTLYADRPGEEKIGQSRSTLIAKALRTKSDADQITEVLSPDDTHAWVHTWVAGKAGSVTYHAANIEKMLVRCGDELRSTGTLDPSTKMYIFQTVIASRRILSTEGYKYRVVAVEWVIDKKDPSTNLPLTLDLFKWDSDHDIHRFNAENFKEIYNSYKFKEILYSVDTVKHWELPSEMEVYEKLWLSLLNCINIYKEFGLFGHIAKGQIPHFQREIELFSDIFDAQVDMYRTRKTTDWNQLLLLGKRKIYSGLLETIKEYKPDSIEDIIRKISEYDQAEPESEFHELAMANKIANL</sequence>
<evidence type="ECO:0000313" key="3">
    <source>
        <dbReference type="EMBL" id="AGB50663.1"/>
    </source>
</evidence>
<name>L0L2L7_METHD</name>
<reference evidence="4" key="1">
    <citation type="submission" date="2012-02" db="EMBL/GenBank/DDBJ databases">
        <title>Complete sequence of plasmid of Methanomethylovorans hollandica DSM 15978.</title>
        <authorList>
            <person name="Lucas S."/>
            <person name="Copeland A."/>
            <person name="Lapidus A."/>
            <person name="Glavina del Rio T."/>
            <person name="Dalin E."/>
            <person name="Tice H."/>
            <person name="Bruce D."/>
            <person name="Goodwin L."/>
            <person name="Pitluck S."/>
            <person name="Peters L."/>
            <person name="Mikhailova N."/>
            <person name="Held B."/>
            <person name="Kyrpides N."/>
            <person name="Mavromatis K."/>
            <person name="Ivanova N."/>
            <person name="Brettin T."/>
            <person name="Detter J.C."/>
            <person name="Han C."/>
            <person name="Larimer F."/>
            <person name="Land M."/>
            <person name="Hauser L."/>
            <person name="Markowitz V."/>
            <person name="Cheng J.-F."/>
            <person name="Hugenholtz P."/>
            <person name="Woyke T."/>
            <person name="Wu D."/>
            <person name="Spring S."/>
            <person name="Schroeder M."/>
            <person name="Brambilla E."/>
            <person name="Klenk H.-P."/>
            <person name="Eisen J.A."/>
        </authorList>
    </citation>
    <scope>NUCLEOTIDE SEQUENCE [LARGE SCALE GENOMIC DNA]</scope>
    <source>
        <strain evidence="4">DSM 15978 / NBRC 107637 / DMS1</strain>
        <plasmid evidence="4">Plasmid pMETHO01</plasmid>
    </source>
</reference>
<dbReference type="GeneID" id="14401486"/>